<sequence>MRRRLQPSRNVDYLTGQLKTIWQDIPQHTIRNIYQSITHRVADSIEASKFHAEVESGRLAIDLKLRWVSPSRLAVRILCLRNAGQMKRR</sequence>
<evidence type="ECO:0000313" key="1">
    <source>
        <dbReference type="EMBL" id="UYV68076.1"/>
    </source>
</evidence>
<protein>
    <submittedName>
        <fullName evidence="1">Uncharacterized protein</fullName>
    </submittedName>
</protein>
<evidence type="ECO:0000313" key="2">
    <source>
        <dbReference type="Proteomes" id="UP001235939"/>
    </source>
</evidence>
<dbReference type="Proteomes" id="UP001235939">
    <property type="component" value="Chromosome 05"/>
</dbReference>
<dbReference type="EMBL" id="CP092867">
    <property type="protein sequence ID" value="UYV68076.1"/>
    <property type="molecule type" value="Genomic_DNA"/>
</dbReference>
<accession>A0ABY6KGV6</accession>
<organism evidence="1 2">
    <name type="scientific">Cordylochernes scorpioides</name>
    <dbReference type="NCBI Taxonomy" id="51811"/>
    <lineage>
        <taxon>Eukaryota</taxon>
        <taxon>Metazoa</taxon>
        <taxon>Ecdysozoa</taxon>
        <taxon>Arthropoda</taxon>
        <taxon>Chelicerata</taxon>
        <taxon>Arachnida</taxon>
        <taxon>Pseudoscorpiones</taxon>
        <taxon>Cheliferoidea</taxon>
        <taxon>Chernetidae</taxon>
        <taxon>Cordylochernes</taxon>
    </lineage>
</organism>
<name>A0ABY6KGV6_9ARAC</name>
<keyword evidence="2" id="KW-1185">Reference proteome</keyword>
<proteinExistence type="predicted"/>
<reference evidence="1 2" key="1">
    <citation type="submission" date="2022-01" db="EMBL/GenBank/DDBJ databases">
        <title>A chromosomal length assembly of Cordylochernes scorpioides.</title>
        <authorList>
            <person name="Zeh D."/>
            <person name="Zeh J."/>
        </authorList>
    </citation>
    <scope>NUCLEOTIDE SEQUENCE [LARGE SCALE GENOMIC DNA]</scope>
    <source>
        <strain evidence="1">IN4F17</strain>
        <tissue evidence="1">Whole Body</tissue>
    </source>
</reference>
<gene>
    <name evidence="1" type="ORF">LAZ67_5002983</name>
</gene>